<comment type="caution">
    <text evidence="8">The sequence shown here is derived from an EMBL/GenBank/DDBJ whole genome shotgun (WGS) entry which is preliminary data.</text>
</comment>
<dbReference type="InterPro" id="IPR003593">
    <property type="entry name" value="AAA+_ATPase"/>
</dbReference>
<reference evidence="8 9" key="1">
    <citation type="submission" date="2023-09" db="EMBL/GenBank/DDBJ databases">
        <title>Genomes of two closely related lineages of the louse Polyplax serrata with different host specificities.</title>
        <authorList>
            <person name="Martinu J."/>
            <person name="Tarabai H."/>
            <person name="Stefka J."/>
            <person name="Hypsa V."/>
        </authorList>
    </citation>
    <scope>NUCLEOTIDE SEQUENCE [LARGE SCALE GENOMIC DNA]</scope>
    <source>
        <strain evidence="8">98ZLc_SE</strain>
    </source>
</reference>
<feature type="region of interest" description="Disordered" evidence="6">
    <location>
        <begin position="239"/>
        <end position="461"/>
    </location>
</feature>
<evidence type="ECO:0000256" key="3">
    <source>
        <dbReference type="ARBA" id="ARBA00022840"/>
    </source>
</evidence>
<dbReference type="EMBL" id="JAWJWF010000004">
    <property type="protein sequence ID" value="KAK6633596.1"/>
    <property type="molecule type" value="Genomic_DNA"/>
</dbReference>
<accession>A0ABR1B260</accession>
<gene>
    <name evidence="8" type="ORF">RUM44_004203</name>
</gene>
<dbReference type="PANTHER" id="PTHR23069:SF0">
    <property type="entry name" value="TAT-BINDING HOMOLOG 7"/>
    <property type="match status" value="1"/>
</dbReference>
<feature type="region of interest" description="Disordered" evidence="6">
    <location>
        <begin position="1198"/>
        <end position="1299"/>
    </location>
</feature>
<dbReference type="PROSITE" id="PS00633">
    <property type="entry name" value="BROMODOMAIN_1"/>
    <property type="match status" value="1"/>
</dbReference>
<feature type="region of interest" description="Disordered" evidence="6">
    <location>
        <begin position="1098"/>
        <end position="1186"/>
    </location>
</feature>
<dbReference type="SUPFAM" id="SSF52540">
    <property type="entry name" value="P-loop containing nucleoside triphosphate hydrolases"/>
    <property type="match status" value="2"/>
</dbReference>
<feature type="compositionally biased region" description="Polar residues" evidence="6">
    <location>
        <begin position="433"/>
        <end position="450"/>
    </location>
</feature>
<feature type="region of interest" description="Disordered" evidence="6">
    <location>
        <begin position="113"/>
        <end position="203"/>
    </location>
</feature>
<dbReference type="Proteomes" id="UP001359485">
    <property type="component" value="Unassembled WGS sequence"/>
</dbReference>
<feature type="region of interest" description="Disordered" evidence="6">
    <location>
        <begin position="1392"/>
        <end position="1413"/>
    </location>
</feature>
<dbReference type="InterPro" id="IPR027417">
    <property type="entry name" value="P-loop_NTPase"/>
</dbReference>
<feature type="compositionally biased region" description="Basic residues" evidence="6">
    <location>
        <begin position="412"/>
        <end position="424"/>
    </location>
</feature>
<keyword evidence="9" id="KW-1185">Reference proteome</keyword>
<dbReference type="Pfam" id="PF17862">
    <property type="entry name" value="AAA_lid_3"/>
    <property type="match status" value="1"/>
</dbReference>
<dbReference type="Gene3D" id="3.40.50.300">
    <property type="entry name" value="P-loop containing nucleotide triphosphate hydrolases"/>
    <property type="match status" value="1"/>
</dbReference>
<dbReference type="Gene3D" id="1.10.8.60">
    <property type="match status" value="1"/>
</dbReference>
<feature type="compositionally biased region" description="Basic and acidic residues" evidence="6">
    <location>
        <begin position="1392"/>
        <end position="1403"/>
    </location>
</feature>
<dbReference type="PANTHER" id="PTHR23069">
    <property type="entry name" value="AAA DOMAIN-CONTAINING"/>
    <property type="match status" value="1"/>
</dbReference>
<dbReference type="InterPro" id="IPR045199">
    <property type="entry name" value="ATAD2-like"/>
</dbReference>
<dbReference type="PROSITE" id="PS50014">
    <property type="entry name" value="BROMODOMAIN_2"/>
    <property type="match status" value="1"/>
</dbReference>
<evidence type="ECO:0000256" key="5">
    <source>
        <dbReference type="PROSITE-ProRule" id="PRU00035"/>
    </source>
</evidence>
<evidence type="ECO:0000256" key="6">
    <source>
        <dbReference type="SAM" id="MobiDB-lite"/>
    </source>
</evidence>
<evidence type="ECO:0000313" key="9">
    <source>
        <dbReference type="Proteomes" id="UP001359485"/>
    </source>
</evidence>
<feature type="compositionally biased region" description="Basic and acidic residues" evidence="6">
    <location>
        <begin position="394"/>
        <end position="411"/>
    </location>
</feature>
<proteinExistence type="inferred from homology"/>
<feature type="compositionally biased region" description="Low complexity" evidence="6">
    <location>
        <begin position="165"/>
        <end position="175"/>
    </location>
</feature>
<feature type="compositionally biased region" description="Polar residues" evidence="6">
    <location>
        <begin position="1144"/>
        <end position="1153"/>
    </location>
</feature>
<evidence type="ECO:0000256" key="4">
    <source>
        <dbReference type="ARBA" id="ARBA00023117"/>
    </source>
</evidence>
<dbReference type="InterPro" id="IPR018359">
    <property type="entry name" value="Bromodomain_CS"/>
</dbReference>
<comment type="similarity">
    <text evidence="1">Belongs to the AAA ATPase family.</text>
</comment>
<dbReference type="SUPFAM" id="SSF47370">
    <property type="entry name" value="Bromodomain"/>
    <property type="match status" value="1"/>
</dbReference>
<name>A0ABR1B260_POLSC</name>
<dbReference type="SMART" id="SM00297">
    <property type="entry name" value="BROMO"/>
    <property type="match status" value="1"/>
</dbReference>
<dbReference type="InterPro" id="IPR003959">
    <property type="entry name" value="ATPase_AAA_core"/>
</dbReference>
<feature type="compositionally biased region" description="Basic and acidic residues" evidence="6">
    <location>
        <begin position="176"/>
        <end position="188"/>
    </location>
</feature>
<dbReference type="InterPro" id="IPR001487">
    <property type="entry name" value="Bromodomain"/>
</dbReference>
<keyword evidence="4 5" id="KW-0103">Bromodomain</keyword>
<dbReference type="InterPro" id="IPR041569">
    <property type="entry name" value="AAA_lid_3"/>
</dbReference>
<feature type="compositionally biased region" description="Acidic residues" evidence="6">
    <location>
        <begin position="113"/>
        <end position="133"/>
    </location>
</feature>
<dbReference type="Pfam" id="PF00439">
    <property type="entry name" value="Bromodomain"/>
    <property type="match status" value="1"/>
</dbReference>
<evidence type="ECO:0000256" key="2">
    <source>
        <dbReference type="ARBA" id="ARBA00022741"/>
    </source>
</evidence>
<feature type="compositionally biased region" description="Polar residues" evidence="6">
    <location>
        <begin position="1259"/>
        <end position="1272"/>
    </location>
</feature>
<dbReference type="PRINTS" id="PR00503">
    <property type="entry name" value="BROMODOMAIN"/>
</dbReference>
<feature type="domain" description="Bromo" evidence="7">
    <location>
        <begin position="994"/>
        <end position="1064"/>
    </location>
</feature>
<feature type="compositionally biased region" description="Low complexity" evidence="6">
    <location>
        <begin position="1224"/>
        <end position="1235"/>
    </location>
</feature>
<evidence type="ECO:0000313" key="8">
    <source>
        <dbReference type="EMBL" id="KAK6633596.1"/>
    </source>
</evidence>
<dbReference type="PROSITE" id="PS00674">
    <property type="entry name" value="AAA"/>
    <property type="match status" value="1"/>
</dbReference>
<feature type="compositionally biased region" description="Low complexity" evidence="6">
    <location>
        <begin position="1116"/>
        <end position="1129"/>
    </location>
</feature>
<evidence type="ECO:0000259" key="7">
    <source>
        <dbReference type="PROSITE" id="PS50014"/>
    </source>
</evidence>
<evidence type="ECO:0000256" key="1">
    <source>
        <dbReference type="ARBA" id="ARBA00006914"/>
    </source>
</evidence>
<dbReference type="InterPro" id="IPR036427">
    <property type="entry name" value="Bromodomain-like_sf"/>
</dbReference>
<organism evidence="8 9">
    <name type="scientific">Polyplax serrata</name>
    <name type="common">Common mouse louse</name>
    <dbReference type="NCBI Taxonomy" id="468196"/>
    <lineage>
        <taxon>Eukaryota</taxon>
        <taxon>Metazoa</taxon>
        <taxon>Ecdysozoa</taxon>
        <taxon>Arthropoda</taxon>
        <taxon>Hexapoda</taxon>
        <taxon>Insecta</taxon>
        <taxon>Pterygota</taxon>
        <taxon>Neoptera</taxon>
        <taxon>Paraneoptera</taxon>
        <taxon>Psocodea</taxon>
        <taxon>Troctomorpha</taxon>
        <taxon>Phthiraptera</taxon>
        <taxon>Anoplura</taxon>
        <taxon>Polyplacidae</taxon>
        <taxon>Polyplax</taxon>
    </lineage>
</organism>
<dbReference type="Pfam" id="PF00004">
    <property type="entry name" value="AAA"/>
    <property type="match status" value="1"/>
</dbReference>
<protein>
    <recommendedName>
        <fullName evidence="7">Bromo domain-containing protein</fullName>
    </recommendedName>
</protein>
<dbReference type="CDD" id="cd05528">
    <property type="entry name" value="Bromo_AAA"/>
    <property type="match status" value="1"/>
</dbReference>
<keyword evidence="3" id="KW-0067">ATP-binding</keyword>
<feature type="compositionally biased region" description="Basic and acidic residues" evidence="6">
    <location>
        <begin position="1104"/>
        <end position="1115"/>
    </location>
</feature>
<dbReference type="Gene3D" id="1.20.920.10">
    <property type="entry name" value="Bromodomain-like"/>
    <property type="match status" value="1"/>
</dbReference>
<feature type="compositionally biased region" description="Acidic residues" evidence="6">
    <location>
        <begin position="1404"/>
        <end position="1413"/>
    </location>
</feature>
<keyword evidence="2" id="KW-0547">Nucleotide-binding</keyword>
<feature type="compositionally biased region" description="Basic and acidic residues" evidence="6">
    <location>
        <begin position="143"/>
        <end position="152"/>
    </location>
</feature>
<sequence>MDFSPGLSYTKQAETELEPSCEAIGSICCELVAFQKGEYILSFVFTYVIRFIEVTMDNNSDFHIRTKSDNNMRWRRELRTRYPRNYRPMERISKHPTRSCQLQLRSKYYDDVDESDIPFNDDDDEEDVDEDDSIFSPVKGKKYNSERPERRISSRVHQSRSLRQTTLTENNTNNETVEKTIENGIKTEDDNDQDGEGEGVRRSKRQRKLLYDNFNQSWILGTQTVLRGYPAMYRGQENAVENGSSNDDATRDEEVPEPQETDSKPLVNNVENDDDMYTNIKRTRRQRIRYSPSNELSMKSRLRERRNRVTVAADSSESEESRASSVGRERQRRRTIQRDDSSDELPDRQPIADTGRGRVYHLRQNKPAVERFQITNNNRPTRRSSRLVLCSVPRRYERKNDESSSSDEERFQRKKAKSLAKARSRCMPLNYKPSESNQLQKTPAHSTKTSAAGPKGPADVDPMAIDTSIRFDKVGGLEGHLKCLKEMVVFPMLYKEIFEKFKIQPPKGVLFHGPPGTGKTLIARALANECSQGDRKVSFFMRKGADCLSKWVGESERQLRLLFEQAYQMRPSIIFFDEIDGLAPVRSSKQDQIHASIVSTLLAFLDGLDDRGEIIVIGATNRIDAIDPALRRPGRFDRELYFPLPGKKEREEILAIHTKPWSSPPSQKLMAHLAEKSVGYCGSDLRLLCSEAVVQALRRRYPQIYKSSQKLLLQADAVNVEEEDFKLAQSKIIPASSRVNRSSRSRLSDIVAPLLQSQLDAAFAIIKDVFPQSLASSRDEICNKPIYRPHYLVCGCDGSHGQTSHIAPALLDLMEHIPVHTVNLSTLFELTNRNAEEAIIQIIREATRNPPSILYLPCIDKWWDLLPFTAHEIFLDKIQSIPINSPVLLLGTSHSSYSTLNSEIKSIFKYDVLEMRKPNKEERKNFFRPLFMEICLKVPDPPELKEEDWEELPVAPPPPPPEPTELEMEELHNQEEHKLRELRIFLRDICSKLARNRQFFMFTKPVDINEVPDYLNIIKTPMDLETMMTNIDLHRYNSAQEFLSDIDLIVRNALEYNPERDPEDKLIRHRACSLRDTAYTLIKAEMDTDFEEECRKISKKRKEKKEEEEKGKTAVEENNANDASNNINSVHSNHPLQPFIVTGASKSCPTTEMASKKRDNVKPKSATPIGTYLNSRDRIKRKKKMGWAQGLLKKKVIKKTANTEKAPVETAEPESTVPASQSNSETTSQDATQQDDQQETEEGNNCGEKESLKRPRSASMGNSPIQTGTSGSPCKVNVDTPVNATKRRKTSKRKVDMEETADHTGVVEIDTEKLEKFWIELTERTENCSFENLLDCHSMLYRVIFKHRDVWHRKQLLEDIEAEIKKFEELYLVTKKTDSRIQDVEQEESLIKDEVETMEKEIEGEGNSEMVTD</sequence>
<dbReference type="SMART" id="SM00382">
    <property type="entry name" value="AAA"/>
    <property type="match status" value="1"/>
</dbReference>
<dbReference type="InterPro" id="IPR003960">
    <property type="entry name" value="ATPase_AAA_CS"/>
</dbReference>